<dbReference type="Proteomes" id="UP000501568">
    <property type="component" value="Chromosome"/>
</dbReference>
<sequence length="318" mass="34029">MNDRASGENAQPPVDPVMAEATHWFVTLRDGADEDAWSQFEAWCAADRRHAATYARLQRLWGASGGLDSLAGSIAPSRAIDRRTLLRGGAGAAAAVIAVLGGGRLMLGPHPFAEYRTGPGERRVVTLADGSRAELSTATALALDFSPSRRRVRLLQGEAWFDVAADRARPFEVEAAGGVTRALGTAFAVAAKGNGARVSVTRHRVRVTLDDASRELGEGRMLEYGTAGIGESTGADPARLAWRDGRLVFSGQPLGEVAAELDRWTGGWTVIPDERLARRPVTLMIGVEDADHGLEELADALPMRISRMTPFLSLARPI</sequence>
<accession>A0A6G6Y2E4</accession>
<organism evidence="3 4">
    <name type="scientific">Stakelama tenebrarum</name>
    <dbReference type="NCBI Taxonomy" id="2711215"/>
    <lineage>
        <taxon>Bacteria</taxon>
        <taxon>Pseudomonadati</taxon>
        <taxon>Pseudomonadota</taxon>
        <taxon>Alphaproteobacteria</taxon>
        <taxon>Sphingomonadales</taxon>
        <taxon>Sphingomonadaceae</taxon>
        <taxon>Stakelama</taxon>
    </lineage>
</organism>
<evidence type="ECO:0000259" key="1">
    <source>
        <dbReference type="Pfam" id="PF04773"/>
    </source>
</evidence>
<dbReference type="InterPro" id="IPR006860">
    <property type="entry name" value="FecR"/>
</dbReference>
<dbReference type="Pfam" id="PF04773">
    <property type="entry name" value="FecR"/>
    <property type="match status" value="1"/>
</dbReference>
<dbReference type="RefSeq" id="WP_165326071.1">
    <property type="nucleotide sequence ID" value="NZ_CP049109.1"/>
</dbReference>
<dbReference type="PANTHER" id="PTHR30273">
    <property type="entry name" value="PERIPLASMIC SIGNAL SENSOR AND SIGMA FACTOR ACTIVATOR FECR-RELATED"/>
    <property type="match status" value="1"/>
</dbReference>
<dbReference type="PIRSF" id="PIRSF018266">
    <property type="entry name" value="FecR"/>
    <property type="match status" value="1"/>
</dbReference>
<keyword evidence="4" id="KW-1185">Reference proteome</keyword>
<feature type="domain" description="FecR protein" evidence="1">
    <location>
        <begin position="114"/>
        <end position="205"/>
    </location>
</feature>
<gene>
    <name evidence="3" type="ORF">G5C33_04230</name>
</gene>
<evidence type="ECO:0000313" key="3">
    <source>
        <dbReference type="EMBL" id="QIG79069.1"/>
    </source>
</evidence>
<protein>
    <submittedName>
        <fullName evidence="3">DUF4880 domain-containing protein</fullName>
    </submittedName>
</protein>
<dbReference type="InterPro" id="IPR012373">
    <property type="entry name" value="Ferrdict_sens_TM"/>
</dbReference>
<name>A0A6G6Y2E4_9SPHN</name>
<dbReference type="Gene3D" id="3.55.50.30">
    <property type="match status" value="1"/>
</dbReference>
<dbReference type="Gene3D" id="2.60.120.1440">
    <property type="match status" value="1"/>
</dbReference>
<evidence type="ECO:0000313" key="4">
    <source>
        <dbReference type="Proteomes" id="UP000501568"/>
    </source>
</evidence>
<dbReference type="AlphaFoldDB" id="A0A6G6Y2E4"/>
<proteinExistence type="predicted"/>
<reference evidence="3 4" key="1">
    <citation type="submission" date="2020-02" db="EMBL/GenBank/DDBJ databases">
        <authorList>
            <person name="Zheng R.K."/>
            <person name="Sun C.M."/>
        </authorList>
    </citation>
    <scope>NUCLEOTIDE SEQUENCE [LARGE SCALE GENOMIC DNA]</scope>
    <source>
        <strain evidence="4">zrk23</strain>
    </source>
</reference>
<dbReference type="EMBL" id="CP049109">
    <property type="protein sequence ID" value="QIG79069.1"/>
    <property type="molecule type" value="Genomic_DNA"/>
</dbReference>
<dbReference type="GO" id="GO:0016989">
    <property type="term" value="F:sigma factor antagonist activity"/>
    <property type="evidence" value="ECO:0007669"/>
    <property type="project" value="TreeGrafter"/>
</dbReference>
<dbReference type="PANTHER" id="PTHR30273:SF2">
    <property type="entry name" value="PROTEIN FECR"/>
    <property type="match status" value="1"/>
</dbReference>
<evidence type="ECO:0000259" key="2">
    <source>
        <dbReference type="Pfam" id="PF16220"/>
    </source>
</evidence>
<dbReference type="InterPro" id="IPR032623">
    <property type="entry name" value="FecR_N"/>
</dbReference>
<dbReference type="Pfam" id="PF16220">
    <property type="entry name" value="DUF4880"/>
    <property type="match status" value="1"/>
</dbReference>
<dbReference type="KEGG" id="spzr:G5C33_04230"/>
<feature type="domain" description="FecR N-terminal" evidence="2">
    <location>
        <begin position="20"/>
        <end position="60"/>
    </location>
</feature>